<gene>
    <name evidence="1" type="ORF">DW070_06390</name>
</gene>
<dbReference type="Pfam" id="PF21983">
    <property type="entry name" value="NikA-like"/>
    <property type="match status" value="1"/>
</dbReference>
<dbReference type="EMBL" id="QVEP01000011">
    <property type="protein sequence ID" value="RGB80402.1"/>
    <property type="molecule type" value="Genomic_DNA"/>
</dbReference>
<reference evidence="1 2" key="1">
    <citation type="submission" date="2018-08" db="EMBL/GenBank/DDBJ databases">
        <title>A genome reference for cultivated species of the human gut microbiota.</title>
        <authorList>
            <person name="Zou Y."/>
            <person name="Xue W."/>
            <person name="Luo G."/>
        </authorList>
    </citation>
    <scope>NUCLEOTIDE SEQUENCE [LARGE SCALE GENOMIC DNA]</scope>
    <source>
        <strain evidence="1 2">AF45-17</strain>
    </source>
</reference>
<evidence type="ECO:0000313" key="2">
    <source>
        <dbReference type="Proteomes" id="UP000260773"/>
    </source>
</evidence>
<protein>
    <recommendedName>
        <fullName evidence="3">Plasmid mobilization relaxosome protein MobC</fullName>
    </recommendedName>
</protein>
<comment type="caution">
    <text evidence="1">The sequence shown here is derived from an EMBL/GenBank/DDBJ whole genome shotgun (WGS) entry which is preliminary data.</text>
</comment>
<proteinExistence type="predicted"/>
<organism evidence="1 2">
    <name type="scientific">Coprococcus catus</name>
    <dbReference type="NCBI Taxonomy" id="116085"/>
    <lineage>
        <taxon>Bacteria</taxon>
        <taxon>Bacillati</taxon>
        <taxon>Bacillota</taxon>
        <taxon>Clostridia</taxon>
        <taxon>Lachnospirales</taxon>
        <taxon>Lachnospiraceae</taxon>
        <taxon>Coprococcus</taxon>
    </lineage>
</organism>
<evidence type="ECO:0000313" key="1">
    <source>
        <dbReference type="EMBL" id="RGB80402.1"/>
    </source>
</evidence>
<name>A0A3E2TPK9_9FIRM</name>
<sequence length="134" mass="15385">MKVAKRETAVLIRLSEREKRTLKRKAANYGMTVSDYARTLLINSDDATIKVIDTEPLKKAAHELAKQGTNLNQFMKFLNTYGVKVFDPEEAKRVLEKEVSSFSEIMEALAALRREANRNNIHLQIEDFNNLDNE</sequence>
<accession>A0A3E2TPK9</accession>
<evidence type="ECO:0008006" key="3">
    <source>
        <dbReference type="Google" id="ProtNLM"/>
    </source>
</evidence>
<dbReference type="InterPro" id="IPR053842">
    <property type="entry name" value="NikA-like"/>
</dbReference>
<dbReference type="Proteomes" id="UP000260773">
    <property type="component" value="Unassembled WGS sequence"/>
</dbReference>
<dbReference type="AlphaFoldDB" id="A0A3E2TPK9"/>